<sequence>RDFILTVQMGIKIRMLMPEYHYKSEQFKTTENNPTNAISTIYALIFNTKTCYFGYQAFLHKKNRNILEQDNKCILEIYQDSKLQKQFVGTNPNEVWKLSGQLQKFRGTQLFRLKNYNIQTLICQMHIPVQFWTKSNNPNNDKELLANLHKIRYLTSIPSHIPNTSKTFWLYFICILADNEKYLDGKQHILSIIANDFSYAELQVKLEAAISNISGTRVANIMPNRDLKSKLDTISGISNFHEWTWPVDNENIGTNPQQKMTAEQMSMELKILAQESIIPLSDIPKVSSIRNWISGFSL</sequence>
<protein>
    <submittedName>
        <fullName evidence="1">3188_t:CDS:1</fullName>
    </submittedName>
</protein>
<proteinExistence type="predicted"/>
<dbReference type="EMBL" id="CAJVPU010003671">
    <property type="protein sequence ID" value="CAG8521404.1"/>
    <property type="molecule type" value="Genomic_DNA"/>
</dbReference>
<evidence type="ECO:0000313" key="1">
    <source>
        <dbReference type="EMBL" id="CAG8521404.1"/>
    </source>
</evidence>
<organism evidence="1 2">
    <name type="scientific">Dentiscutata heterogama</name>
    <dbReference type="NCBI Taxonomy" id="1316150"/>
    <lineage>
        <taxon>Eukaryota</taxon>
        <taxon>Fungi</taxon>
        <taxon>Fungi incertae sedis</taxon>
        <taxon>Mucoromycota</taxon>
        <taxon>Glomeromycotina</taxon>
        <taxon>Glomeromycetes</taxon>
        <taxon>Diversisporales</taxon>
        <taxon>Gigasporaceae</taxon>
        <taxon>Dentiscutata</taxon>
    </lineage>
</organism>
<accession>A0ACA9LEC0</accession>
<reference evidence="1" key="1">
    <citation type="submission" date="2021-06" db="EMBL/GenBank/DDBJ databases">
        <authorList>
            <person name="Kallberg Y."/>
            <person name="Tangrot J."/>
            <person name="Rosling A."/>
        </authorList>
    </citation>
    <scope>NUCLEOTIDE SEQUENCE</scope>
    <source>
        <strain evidence="1">IL203A</strain>
    </source>
</reference>
<gene>
    <name evidence="1" type="ORF">DHETER_LOCUS3934</name>
</gene>
<feature type="non-terminal residue" evidence="1">
    <location>
        <position position="1"/>
    </location>
</feature>
<evidence type="ECO:0000313" key="2">
    <source>
        <dbReference type="Proteomes" id="UP000789702"/>
    </source>
</evidence>
<dbReference type="Proteomes" id="UP000789702">
    <property type="component" value="Unassembled WGS sequence"/>
</dbReference>
<comment type="caution">
    <text evidence="1">The sequence shown here is derived from an EMBL/GenBank/DDBJ whole genome shotgun (WGS) entry which is preliminary data.</text>
</comment>
<keyword evidence="2" id="KW-1185">Reference proteome</keyword>
<name>A0ACA9LEC0_9GLOM</name>